<dbReference type="InterPro" id="IPR015422">
    <property type="entry name" value="PyrdxlP-dep_Trfase_small"/>
</dbReference>
<dbReference type="GO" id="GO:0004760">
    <property type="term" value="F:L-serine-pyruvate transaminase activity"/>
    <property type="evidence" value="ECO:0007669"/>
    <property type="project" value="TreeGrafter"/>
</dbReference>
<evidence type="ECO:0000313" key="3">
    <source>
        <dbReference type="EMBL" id="GAG29108.1"/>
    </source>
</evidence>
<name>X0WXE3_9ZZZZ</name>
<dbReference type="Gene3D" id="3.40.640.10">
    <property type="entry name" value="Type I PLP-dependent aspartate aminotransferase-like (Major domain)"/>
    <property type="match status" value="1"/>
</dbReference>
<comment type="caution">
    <text evidence="3">The sequence shown here is derived from an EMBL/GenBank/DDBJ whole genome shotgun (WGS) entry which is preliminary data.</text>
</comment>
<reference evidence="3" key="1">
    <citation type="journal article" date="2014" name="Front. Microbiol.">
        <title>High frequency of phylogenetically diverse reductive dehalogenase-homologous genes in deep subseafloor sedimentary metagenomes.</title>
        <authorList>
            <person name="Kawai M."/>
            <person name="Futagami T."/>
            <person name="Toyoda A."/>
            <person name="Takaki Y."/>
            <person name="Nishi S."/>
            <person name="Hori S."/>
            <person name="Arai W."/>
            <person name="Tsubouchi T."/>
            <person name="Morono Y."/>
            <person name="Uchiyama I."/>
            <person name="Ito T."/>
            <person name="Fujiyama A."/>
            <person name="Inagaki F."/>
            <person name="Takami H."/>
        </authorList>
    </citation>
    <scope>NUCLEOTIDE SEQUENCE</scope>
    <source>
        <strain evidence="3">Expedition CK06-06</strain>
    </source>
</reference>
<proteinExistence type="predicted"/>
<dbReference type="EMBL" id="BARS01047694">
    <property type="protein sequence ID" value="GAG29108.1"/>
    <property type="molecule type" value="Genomic_DNA"/>
</dbReference>
<protein>
    <submittedName>
        <fullName evidence="3">Uncharacterized protein</fullName>
    </submittedName>
</protein>
<comment type="cofactor">
    <cofactor evidence="1">
        <name>pyridoxal 5'-phosphate</name>
        <dbReference type="ChEBI" id="CHEBI:597326"/>
    </cofactor>
</comment>
<dbReference type="InterPro" id="IPR015421">
    <property type="entry name" value="PyrdxlP-dep_Trfase_major"/>
</dbReference>
<gene>
    <name evidence="3" type="ORF">S01H1_71610</name>
</gene>
<dbReference type="GO" id="GO:0005777">
    <property type="term" value="C:peroxisome"/>
    <property type="evidence" value="ECO:0007669"/>
    <property type="project" value="TreeGrafter"/>
</dbReference>
<dbReference type="PANTHER" id="PTHR21152">
    <property type="entry name" value="AMINOTRANSFERASE CLASS V"/>
    <property type="match status" value="1"/>
</dbReference>
<dbReference type="PANTHER" id="PTHR21152:SF40">
    <property type="entry name" value="ALANINE--GLYOXYLATE AMINOTRANSFERASE"/>
    <property type="match status" value="1"/>
</dbReference>
<dbReference type="SUPFAM" id="SSF53383">
    <property type="entry name" value="PLP-dependent transferases"/>
    <property type="match status" value="1"/>
</dbReference>
<dbReference type="GO" id="GO:0008453">
    <property type="term" value="F:alanine-glyoxylate transaminase activity"/>
    <property type="evidence" value="ECO:0007669"/>
    <property type="project" value="TreeGrafter"/>
</dbReference>
<evidence type="ECO:0000256" key="1">
    <source>
        <dbReference type="ARBA" id="ARBA00001933"/>
    </source>
</evidence>
<feature type="non-terminal residue" evidence="3">
    <location>
        <position position="1"/>
    </location>
</feature>
<evidence type="ECO:0000256" key="2">
    <source>
        <dbReference type="ARBA" id="ARBA00022898"/>
    </source>
</evidence>
<organism evidence="3">
    <name type="scientific">marine sediment metagenome</name>
    <dbReference type="NCBI Taxonomy" id="412755"/>
    <lineage>
        <taxon>unclassified sequences</taxon>
        <taxon>metagenomes</taxon>
        <taxon>ecological metagenomes</taxon>
    </lineage>
</organism>
<accession>X0WXE3</accession>
<dbReference type="Gene3D" id="3.90.1150.10">
    <property type="entry name" value="Aspartate Aminotransferase, domain 1"/>
    <property type="match status" value="1"/>
</dbReference>
<dbReference type="InterPro" id="IPR015424">
    <property type="entry name" value="PyrdxlP-dep_Trfase"/>
</dbReference>
<keyword evidence="2" id="KW-0663">Pyridoxal phosphate</keyword>
<dbReference type="AlphaFoldDB" id="X0WXE3"/>
<sequence length="184" mass="20207">VNQKAMDTLPNRSHAVPSYYLDLSLLSKYWIKENGTRAYHHTAPASMFYALHEALALIAEEGLETRIQRHLKHGAALHAGLEAMGLALHAQAGHRLSTLTTVCIPEDVDDARIRQRLLSDYNIEIGGGLGALKGKAWRIGLMGYSSTEQNILLFLSALERLLAEEGYKTETSAGITAAVQSLRK</sequence>
<dbReference type="GO" id="GO:0019265">
    <property type="term" value="P:glycine biosynthetic process, by transamination of glyoxylate"/>
    <property type="evidence" value="ECO:0007669"/>
    <property type="project" value="TreeGrafter"/>
</dbReference>